<evidence type="ECO:0000313" key="2">
    <source>
        <dbReference type="Proteomes" id="UP000232196"/>
    </source>
</evidence>
<dbReference type="RefSeq" id="WP_100707161.1">
    <property type="nucleotide sequence ID" value="NZ_NPDL01000005.1"/>
</dbReference>
<dbReference type="EMBL" id="NPDN01000006">
    <property type="protein sequence ID" value="PJZ25086.1"/>
    <property type="molecule type" value="Genomic_DNA"/>
</dbReference>
<dbReference type="Proteomes" id="UP000232196">
    <property type="component" value="Unassembled WGS sequence"/>
</dbReference>
<accession>A0A2M9XBQ3</accession>
<evidence type="ECO:0000313" key="1">
    <source>
        <dbReference type="EMBL" id="PJZ25086.1"/>
    </source>
</evidence>
<dbReference type="InterPro" id="IPR003749">
    <property type="entry name" value="ThiS/MoaD-like"/>
</dbReference>
<comment type="caution">
    <text evidence="1">The sequence shown here is derived from an EMBL/GenBank/DDBJ whole genome shotgun (WGS) entry which is preliminary data.</text>
</comment>
<dbReference type="InterPro" id="IPR016155">
    <property type="entry name" value="Mopterin_synth/thiamin_S_b"/>
</dbReference>
<dbReference type="Pfam" id="PF02597">
    <property type="entry name" value="ThiS"/>
    <property type="match status" value="1"/>
</dbReference>
<sequence>MDIQLLFFAAVKDHFPDLKKIEVSEGDSILNLRKILTHTNPGSESILKVSRFAVNQSIVGDDFVLMEGSVVAVLPPSSGG</sequence>
<organism evidence="1 2">
    <name type="scientific">Leptospira hartskeerlii</name>
    <dbReference type="NCBI Taxonomy" id="2023177"/>
    <lineage>
        <taxon>Bacteria</taxon>
        <taxon>Pseudomonadati</taxon>
        <taxon>Spirochaetota</taxon>
        <taxon>Spirochaetia</taxon>
        <taxon>Leptospirales</taxon>
        <taxon>Leptospiraceae</taxon>
        <taxon>Leptospira</taxon>
    </lineage>
</organism>
<dbReference type="AlphaFoldDB" id="A0A2M9XBQ3"/>
<proteinExistence type="predicted"/>
<dbReference type="CDD" id="cd00754">
    <property type="entry name" value="Ubl_MoaD"/>
    <property type="match status" value="1"/>
</dbReference>
<dbReference type="InterPro" id="IPR012675">
    <property type="entry name" value="Beta-grasp_dom_sf"/>
</dbReference>
<protein>
    <submittedName>
        <fullName evidence="1">Molybdopterin synthase sulfur carrier subunit</fullName>
    </submittedName>
</protein>
<name>A0A2M9XBQ3_9LEPT</name>
<dbReference type="SUPFAM" id="SSF54285">
    <property type="entry name" value="MoaD/ThiS"/>
    <property type="match status" value="1"/>
</dbReference>
<keyword evidence="2" id="KW-1185">Reference proteome</keyword>
<gene>
    <name evidence="1" type="ORF">CH357_12800</name>
</gene>
<dbReference type="OrthoDB" id="337812at2"/>
<dbReference type="Gene3D" id="3.10.20.30">
    <property type="match status" value="1"/>
</dbReference>
<reference evidence="1 2" key="1">
    <citation type="submission" date="2017-07" db="EMBL/GenBank/DDBJ databases">
        <title>Leptospira spp. isolated from tropical soils.</title>
        <authorList>
            <person name="Thibeaux R."/>
            <person name="Iraola G."/>
            <person name="Ferres I."/>
            <person name="Bierque E."/>
            <person name="Girault D."/>
            <person name="Soupe-Gilbert M.-E."/>
            <person name="Picardeau M."/>
            <person name="Goarant C."/>
        </authorList>
    </citation>
    <scope>NUCLEOTIDE SEQUENCE [LARGE SCALE GENOMIC DNA]</scope>
    <source>
        <strain evidence="1 2">MCA1-C-A1</strain>
    </source>
</reference>